<dbReference type="SUPFAM" id="SSF50249">
    <property type="entry name" value="Nucleic acid-binding proteins"/>
    <property type="match status" value="1"/>
</dbReference>
<dbReference type="Pfam" id="PF15985">
    <property type="entry name" value="KH_6"/>
    <property type="match status" value="1"/>
</dbReference>
<dbReference type="PANTHER" id="PTHR21321:SF4">
    <property type="entry name" value="EXOSOME COMPLEX COMPONENT RRP4"/>
    <property type="match status" value="1"/>
</dbReference>
<dbReference type="InterPro" id="IPR036612">
    <property type="entry name" value="KH_dom_type_1_sf"/>
</dbReference>
<reference evidence="7" key="2">
    <citation type="submission" date="2021-12" db="EMBL/GenBank/DDBJ databases">
        <title>Resequencing data analysis of finger millet.</title>
        <authorList>
            <person name="Hatakeyama M."/>
            <person name="Aluri S."/>
            <person name="Balachadran M.T."/>
            <person name="Sivarajan S.R."/>
            <person name="Poveda L."/>
            <person name="Shimizu-Inatsugi R."/>
            <person name="Schlapbach R."/>
            <person name="Sreeman S.M."/>
            <person name="Shimizu K.K."/>
        </authorList>
    </citation>
    <scope>NUCLEOTIDE SEQUENCE</scope>
</reference>
<dbReference type="GO" id="GO:0071035">
    <property type="term" value="P:nuclear polyadenylation-dependent rRNA catabolic process"/>
    <property type="evidence" value="ECO:0007669"/>
    <property type="project" value="TreeGrafter"/>
</dbReference>
<feature type="domain" description="RRP4 S1" evidence="6">
    <location>
        <begin position="101"/>
        <end position="127"/>
    </location>
</feature>
<feature type="domain" description="K Homology" evidence="5">
    <location>
        <begin position="150"/>
        <end position="190"/>
    </location>
</feature>
<dbReference type="GO" id="GO:0000176">
    <property type="term" value="C:nuclear exosome (RNase complex)"/>
    <property type="evidence" value="ECO:0007669"/>
    <property type="project" value="TreeGrafter"/>
</dbReference>
<dbReference type="Pfam" id="PF21266">
    <property type="entry name" value="S1_RRP4"/>
    <property type="match status" value="1"/>
</dbReference>
<evidence type="ECO:0000256" key="1">
    <source>
        <dbReference type="ARBA" id="ARBA00004123"/>
    </source>
</evidence>
<dbReference type="Gene3D" id="2.40.50.100">
    <property type="match status" value="1"/>
</dbReference>
<dbReference type="InterPro" id="IPR004088">
    <property type="entry name" value="KH_dom_type_1"/>
</dbReference>
<dbReference type="SUPFAM" id="SSF54791">
    <property type="entry name" value="Eukaryotic type KH-domain (KH-domain type I)"/>
    <property type="match status" value="1"/>
</dbReference>
<dbReference type="GO" id="GO:0003723">
    <property type="term" value="F:RNA binding"/>
    <property type="evidence" value="ECO:0007669"/>
    <property type="project" value="UniProtKB-KW"/>
</dbReference>
<dbReference type="GO" id="GO:0000467">
    <property type="term" value="P:exonucleolytic trimming to generate mature 3'-end of 5.8S rRNA from tricistronic rRNA transcript (SSU-rRNA, 5.8S rRNA, LSU-rRNA)"/>
    <property type="evidence" value="ECO:0007669"/>
    <property type="project" value="TreeGrafter"/>
</dbReference>
<name>A0AAV5CK73_ELECO</name>
<keyword evidence="4" id="KW-0694">RNA-binding</keyword>
<dbReference type="GO" id="GO:0071051">
    <property type="term" value="P:poly(A)-dependent snoRNA 3'-end processing"/>
    <property type="evidence" value="ECO:0007669"/>
    <property type="project" value="TreeGrafter"/>
</dbReference>
<comment type="subcellular location">
    <subcellularLocation>
        <location evidence="1">Nucleus</location>
    </subcellularLocation>
</comment>
<dbReference type="GO" id="GO:0071038">
    <property type="term" value="P:TRAMP-dependent tRNA surveillance pathway"/>
    <property type="evidence" value="ECO:0007669"/>
    <property type="project" value="TreeGrafter"/>
</dbReference>
<protein>
    <recommendedName>
        <fullName evidence="9">K Homology domain-containing protein</fullName>
    </recommendedName>
</protein>
<dbReference type="PANTHER" id="PTHR21321">
    <property type="entry name" value="PNAS-3 RELATED"/>
    <property type="match status" value="1"/>
</dbReference>
<dbReference type="Proteomes" id="UP001054889">
    <property type="component" value="Unassembled WGS sequence"/>
</dbReference>
<comment type="similarity">
    <text evidence="2">Belongs to the RRP4 family.</text>
</comment>
<dbReference type="InterPro" id="IPR026699">
    <property type="entry name" value="Exosome_RNA_bind1/RRP40/RRP4"/>
</dbReference>
<gene>
    <name evidence="7" type="primary">ga15445</name>
    <name evidence="7" type="ORF">PR202_ga15445</name>
</gene>
<dbReference type="SUPFAM" id="SSF110324">
    <property type="entry name" value="Ribosomal L27 protein-like"/>
    <property type="match status" value="1"/>
</dbReference>
<evidence type="ECO:0000256" key="2">
    <source>
        <dbReference type="ARBA" id="ARBA00009155"/>
    </source>
</evidence>
<dbReference type="CDD" id="cd22525">
    <property type="entry name" value="KH-I_Rrp4_eukar"/>
    <property type="match status" value="1"/>
</dbReference>
<evidence type="ECO:0000256" key="4">
    <source>
        <dbReference type="ARBA" id="ARBA00022884"/>
    </source>
</evidence>
<proteinExistence type="inferred from homology"/>
<dbReference type="AlphaFoldDB" id="A0AAV5CK73"/>
<organism evidence="7 8">
    <name type="scientific">Eleusine coracana subsp. coracana</name>
    <dbReference type="NCBI Taxonomy" id="191504"/>
    <lineage>
        <taxon>Eukaryota</taxon>
        <taxon>Viridiplantae</taxon>
        <taxon>Streptophyta</taxon>
        <taxon>Embryophyta</taxon>
        <taxon>Tracheophyta</taxon>
        <taxon>Spermatophyta</taxon>
        <taxon>Magnoliopsida</taxon>
        <taxon>Liliopsida</taxon>
        <taxon>Poales</taxon>
        <taxon>Poaceae</taxon>
        <taxon>PACMAD clade</taxon>
        <taxon>Chloridoideae</taxon>
        <taxon>Cynodonteae</taxon>
        <taxon>Eleusininae</taxon>
        <taxon>Eleusine</taxon>
    </lineage>
</organism>
<evidence type="ECO:0000259" key="6">
    <source>
        <dbReference type="Pfam" id="PF21266"/>
    </source>
</evidence>
<reference evidence="7" key="1">
    <citation type="journal article" date="2018" name="DNA Res.">
        <title>Multiple hybrid de novo genome assembly of finger millet, an orphan allotetraploid crop.</title>
        <authorList>
            <person name="Hatakeyama M."/>
            <person name="Aluri S."/>
            <person name="Balachadran M.T."/>
            <person name="Sivarajan S.R."/>
            <person name="Patrignani A."/>
            <person name="Gruter S."/>
            <person name="Poveda L."/>
            <person name="Shimizu-Inatsugi R."/>
            <person name="Baeten J."/>
            <person name="Francoijs K.J."/>
            <person name="Nataraja K.N."/>
            <person name="Reddy Y.A.N."/>
            <person name="Phadnis S."/>
            <person name="Ravikumar R.L."/>
            <person name="Schlapbach R."/>
            <person name="Sreeman S.M."/>
            <person name="Shimizu K.K."/>
        </authorList>
    </citation>
    <scope>NUCLEOTIDE SEQUENCE</scope>
</reference>
<dbReference type="GO" id="GO:0071034">
    <property type="term" value="P:CUT catabolic process"/>
    <property type="evidence" value="ECO:0007669"/>
    <property type="project" value="TreeGrafter"/>
</dbReference>
<dbReference type="GO" id="GO:0000177">
    <property type="term" value="C:cytoplasmic exosome (RNase complex)"/>
    <property type="evidence" value="ECO:0007669"/>
    <property type="project" value="TreeGrafter"/>
</dbReference>
<evidence type="ECO:0000313" key="7">
    <source>
        <dbReference type="EMBL" id="GJM98431.1"/>
    </source>
</evidence>
<accession>A0AAV5CK73</accession>
<keyword evidence="8" id="KW-1185">Reference proteome</keyword>
<dbReference type="InterPro" id="IPR012340">
    <property type="entry name" value="NA-bd_OB-fold"/>
</dbReference>
<dbReference type="EMBL" id="BQKI01000007">
    <property type="protein sequence ID" value="GJM98431.1"/>
    <property type="molecule type" value="Genomic_DNA"/>
</dbReference>
<evidence type="ECO:0000259" key="5">
    <source>
        <dbReference type="Pfam" id="PF15985"/>
    </source>
</evidence>
<evidence type="ECO:0000256" key="3">
    <source>
        <dbReference type="ARBA" id="ARBA00022835"/>
    </source>
</evidence>
<dbReference type="InterPro" id="IPR048565">
    <property type="entry name" value="S1_RRP4"/>
</dbReference>
<evidence type="ECO:0000313" key="8">
    <source>
        <dbReference type="Proteomes" id="UP001054889"/>
    </source>
</evidence>
<evidence type="ECO:0008006" key="9">
    <source>
        <dbReference type="Google" id="ProtNLM"/>
    </source>
</evidence>
<comment type="caution">
    <text evidence="7">The sequence shown here is derived from an EMBL/GenBank/DDBJ whole genome shotgun (WGS) entry which is preliminary data.</text>
</comment>
<keyword evidence="3" id="KW-0271">Exosome</keyword>
<sequence>MKDYHFSLNQAQRTRLETALNDLQALTPATVSAAVVSVTDIIPINHEGNILRGHWTSDQDGEVVATLCGVVEWVDKLVHLRPLKARYKAKVHDMIVGRVIQGRRTAVDELNMQSIFEENDVVYAEVHGFQHDGSPELEARSQKCGKLERGQLLMVPSYLVRHRKQHFHHLVQYGVDLILGCNGYIWVGEHVAVNENTDMITDQEKRTEVENSCPVETRNHICRLANAVRVLSALGFTLTAELIIETAEASSSSNIAVNDMLGAEFCIQTAEREAKRRADLLR</sequence>
<dbReference type="GO" id="GO:0034475">
    <property type="term" value="P:U4 snRNA 3'-end processing"/>
    <property type="evidence" value="ECO:0007669"/>
    <property type="project" value="TreeGrafter"/>
</dbReference>